<dbReference type="AlphaFoldDB" id="A0A5B2TXH2"/>
<accession>A0A5B2TXH2</accession>
<proteinExistence type="predicted"/>
<name>A0A5B2TXH2_9FLAO</name>
<organism evidence="1 2">
    <name type="scientific">Maribacter flavus</name>
    <dbReference type="NCBI Taxonomy" id="1658664"/>
    <lineage>
        <taxon>Bacteria</taxon>
        <taxon>Pseudomonadati</taxon>
        <taxon>Bacteroidota</taxon>
        <taxon>Flavobacteriia</taxon>
        <taxon>Flavobacteriales</taxon>
        <taxon>Flavobacteriaceae</taxon>
        <taxon>Maribacter</taxon>
    </lineage>
</organism>
<dbReference type="EMBL" id="VUOE01000001">
    <property type="protein sequence ID" value="KAA2218525.1"/>
    <property type="molecule type" value="Genomic_DNA"/>
</dbReference>
<sequence length="229" mass="27828">MKNENIHFERTLAIYETLCTKLNGNFEPSWRIFYKNQRTLNSQVKNFLTQIEITQRDLLNEIFQIETVKFKLRNTSNEIERIFHEEKELARKGDNYLNMNFKDLKDLFFRINPRVQIFVSNWEWVCHENRKKSFEFIKNVATKKSEYYFLLERTGTFDDKLNSNVFEIALSEFEYILLNQFTTKRKIGGVYDDFKKLFNYENEIEEGNLDELIIFLIRKIIFKTYIIPN</sequence>
<comment type="caution">
    <text evidence="1">The sequence shown here is derived from an EMBL/GenBank/DDBJ whole genome shotgun (WGS) entry which is preliminary data.</text>
</comment>
<gene>
    <name evidence="1" type="ORF">F0361_02570</name>
</gene>
<evidence type="ECO:0000313" key="2">
    <source>
        <dbReference type="Proteomes" id="UP000323188"/>
    </source>
</evidence>
<protein>
    <submittedName>
        <fullName evidence="1">Uncharacterized protein</fullName>
    </submittedName>
</protein>
<dbReference type="RefSeq" id="WP_154917094.1">
    <property type="nucleotide sequence ID" value="NZ_VUOE01000001.1"/>
</dbReference>
<evidence type="ECO:0000313" key="1">
    <source>
        <dbReference type="EMBL" id="KAA2218525.1"/>
    </source>
</evidence>
<reference evidence="1 2" key="1">
    <citation type="submission" date="2019-09" db="EMBL/GenBank/DDBJ databases">
        <authorList>
            <person name="Khan S.A."/>
            <person name="Jeon C.O."/>
            <person name="Chun B.H."/>
            <person name="Jeong S.E."/>
        </authorList>
    </citation>
    <scope>NUCLEOTIDE SEQUENCE [LARGE SCALE GENOMIC DNA]</scope>
    <source>
        <strain evidence="1 2">KCTC 42508</strain>
    </source>
</reference>
<dbReference type="Proteomes" id="UP000323188">
    <property type="component" value="Unassembled WGS sequence"/>
</dbReference>